<protein>
    <submittedName>
        <fullName evidence="2">Replication initiation/membrane attachment protein</fullName>
    </submittedName>
</protein>
<comment type="caution">
    <text evidence="2">The sequence shown here is derived from an EMBL/GenBank/DDBJ whole genome shotgun (WGS) entry which is preliminary data.</text>
</comment>
<sequence>MQRPDTFSPQAGFVLTKAGHLSDFDEKVAISLYQPLIGPIAMALYLSLWQEVKDRALVTDRRLQLWLLDLLDIDIDQLFNARVKLEAVGLLR</sequence>
<dbReference type="EMBL" id="ANJW01000092">
    <property type="protein sequence ID" value="EPC58387.1"/>
    <property type="molecule type" value="Genomic_DNA"/>
</dbReference>
<organism evidence="2 3">
    <name type="scientific">Lacticaseibacillus paracasei subsp. paracasei Lpp123</name>
    <dbReference type="NCBI Taxonomy" id="1256201"/>
    <lineage>
        <taxon>Bacteria</taxon>
        <taxon>Bacillati</taxon>
        <taxon>Bacillota</taxon>
        <taxon>Bacilli</taxon>
        <taxon>Lactobacillales</taxon>
        <taxon>Lactobacillaceae</taxon>
        <taxon>Lacticaseibacillus</taxon>
    </lineage>
</organism>
<dbReference type="Proteomes" id="UP000014316">
    <property type="component" value="Unassembled WGS sequence"/>
</dbReference>
<name>A0A829GKM5_LACPA</name>
<accession>A0A829GKM5</accession>
<proteinExistence type="predicted"/>
<dbReference type="InterPro" id="IPR058660">
    <property type="entry name" value="WHD_DnaB"/>
</dbReference>
<evidence type="ECO:0000313" key="2">
    <source>
        <dbReference type="EMBL" id="EPC58387.1"/>
    </source>
</evidence>
<dbReference type="Pfam" id="PF25888">
    <property type="entry name" value="WHD_DnaB"/>
    <property type="match status" value="1"/>
</dbReference>
<evidence type="ECO:0000259" key="1">
    <source>
        <dbReference type="Pfam" id="PF25888"/>
    </source>
</evidence>
<feature type="domain" description="Replicative helicase loading/DNA remodeling protein DnaB N-terminal winged helix" evidence="1">
    <location>
        <begin position="9"/>
        <end position="92"/>
    </location>
</feature>
<dbReference type="AlphaFoldDB" id="A0A829GKM5"/>
<feature type="non-terminal residue" evidence="2">
    <location>
        <position position="92"/>
    </location>
</feature>
<evidence type="ECO:0000313" key="3">
    <source>
        <dbReference type="Proteomes" id="UP000014316"/>
    </source>
</evidence>
<reference evidence="2 3" key="1">
    <citation type="journal article" date="2013" name="PLoS ONE">
        <title>Lactobacillus paracasei comparative genomics: towards species pan-genome definition and exploitation of diversity.</title>
        <authorList>
            <person name="Smokvina T."/>
            <person name="Wels M."/>
            <person name="Polka J."/>
            <person name="Chervaux C."/>
            <person name="Brisse S."/>
            <person name="Boekhorst J."/>
            <person name="van Hylckama Vlieg J.E."/>
            <person name="Siezen R.J."/>
        </authorList>
    </citation>
    <scope>NUCLEOTIDE SEQUENCE [LARGE SCALE GENOMIC DNA]</scope>
    <source>
        <strain evidence="2 3">Lpp123</strain>
    </source>
</reference>
<gene>
    <name evidence="2" type="ORF">Lpp123_01709</name>
</gene>